<dbReference type="GeneID" id="98126613"/>
<comment type="caution">
    <text evidence="2">The sequence shown here is derived from an EMBL/GenBank/DDBJ whole genome shotgun (WGS) entry which is preliminary data.</text>
</comment>
<feature type="compositionally biased region" description="Basic residues" evidence="1">
    <location>
        <begin position="181"/>
        <end position="193"/>
    </location>
</feature>
<name>A0ABR4D8U6_9PEZI</name>
<dbReference type="EMBL" id="JAZGUE010000005">
    <property type="protein sequence ID" value="KAL2266024.1"/>
    <property type="molecule type" value="Genomic_DNA"/>
</dbReference>
<proteinExistence type="predicted"/>
<keyword evidence="3" id="KW-1185">Reference proteome</keyword>
<evidence type="ECO:0000256" key="1">
    <source>
        <dbReference type="SAM" id="MobiDB-lite"/>
    </source>
</evidence>
<sequence length="205" mass="23326">MRAGGDAGCRQAGQRLARTRSRGRSLRSAADRAHLEAHRAWEAKPWIRGPRLFSAADTAGRKPRNPQGPGRHPEAPFRVGQSRCNSKLPTLNAVQHHLEPILNRSPSQRWSVESCRRCHPVRPRPRTIPPYPVGKSRLPSGQAAGMASWRRLRWQGSSVEAGWLVRRRGPSALLRMDERRDRKRGRGRARTRGRARETMKGKRRR</sequence>
<dbReference type="RefSeq" id="XP_070864751.1">
    <property type="nucleotide sequence ID" value="XM_071011969.1"/>
</dbReference>
<feature type="compositionally biased region" description="Basic and acidic residues" evidence="1">
    <location>
        <begin position="194"/>
        <end position="205"/>
    </location>
</feature>
<protein>
    <submittedName>
        <fullName evidence="2">Uncharacterized protein</fullName>
    </submittedName>
</protein>
<evidence type="ECO:0000313" key="2">
    <source>
        <dbReference type="EMBL" id="KAL2266024.1"/>
    </source>
</evidence>
<dbReference type="Proteomes" id="UP001600064">
    <property type="component" value="Unassembled WGS sequence"/>
</dbReference>
<feature type="region of interest" description="Disordered" evidence="1">
    <location>
        <begin position="1"/>
        <end position="81"/>
    </location>
</feature>
<feature type="compositionally biased region" description="Basic and acidic residues" evidence="1">
    <location>
        <begin position="29"/>
        <end position="42"/>
    </location>
</feature>
<organism evidence="2 3">
    <name type="scientific">Remersonia thermophila</name>
    <dbReference type="NCBI Taxonomy" id="72144"/>
    <lineage>
        <taxon>Eukaryota</taxon>
        <taxon>Fungi</taxon>
        <taxon>Dikarya</taxon>
        <taxon>Ascomycota</taxon>
        <taxon>Pezizomycotina</taxon>
        <taxon>Sordariomycetes</taxon>
        <taxon>Sordariomycetidae</taxon>
        <taxon>Sordariales</taxon>
        <taxon>Sordariales incertae sedis</taxon>
        <taxon>Remersonia</taxon>
    </lineage>
</organism>
<reference evidence="2 3" key="1">
    <citation type="journal article" date="2024" name="Commun. Biol.">
        <title>Comparative genomic analysis of thermophilic fungi reveals convergent evolutionary adaptations and gene losses.</title>
        <authorList>
            <person name="Steindorff A.S."/>
            <person name="Aguilar-Pontes M.V."/>
            <person name="Robinson A.J."/>
            <person name="Andreopoulos B."/>
            <person name="LaButti K."/>
            <person name="Kuo A."/>
            <person name="Mondo S."/>
            <person name="Riley R."/>
            <person name="Otillar R."/>
            <person name="Haridas S."/>
            <person name="Lipzen A."/>
            <person name="Grimwood J."/>
            <person name="Schmutz J."/>
            <person name="Clum A."/>
            <person name="Reid I.D."/>
            <person name="Moisan M.C."/>
            <person name="Butler G."/>
            <person name="Nguyen T.T.M."/>
            <person name="Dewar K."/>
            <person name="Conant G."/>
            <person name="Drula E."/>
            <person name="Henrissat B."/>
            <person name="Hansel C."/>
            <person name="Singer S."/>
            <person name="Hutchinson M.I."/>
            <person name="de Vries R.P."/>
            <person name="Natvig D.O."/>
            <person name="Powell A.J."/>
            <person name="Tsang A."/>
            <person name="Grigoriev I.V."/>
        </authorList>
    </citation>
    <scope>NUCLEOTIDE SEQUENCE [LARGE SCALE GENOMIC DNA]</scope>
    <source>
        <strain evidence="2 3">ATCC 22073</strain>
    </source>
</reference>
<gene>
    <name evidence="2" type="ORF">VTJ83DRAFT_5376</name>
</gene>
<accession>A0ABR4D8U6</accession>
<evidence type="ECO:0000313" key="3">
    <source>
        <dbReference type="Proteomes" id="UP001600064"/>
    </source>
</evidence>
<feature type="region of interest" description="Disordered" evidence="1">
    <location>
        <begin position="170"/>
        <end position="205"/>
    </location>
</feature>